<organism evidence="1 2">
    <name type="scientific">Gigaspora margarita</name>
    <dbReference type="NCBI Taxonomy" id="4874"/>
    <lineage>
        <taxon>Eukaryota</taxon>
        <taxon>Fungi</taxon>
        <taxon>Fungi incertae sedis</taxon>
        <taxon>Mucoromycota</taxon>
        <taxon>Glomeromycotina</taxon>
        <taxon>Glomeromycetes</taxon>
        <taxon>Diversisporales</taxon>
        <taxon>Gigasporaceae</taxon>
        <taxon>Gigaspora</taxon>
    </lineage>
</organism>
<accession>A0ABM8W3B9</accession>
<evidence type="ECO:0000313" key="1">
    <source>
        <dbReference type="EMBL" id="CAG8514158.1"/>
    </source>
</evidence>
<name>A0ABM8W3B9_GIGMA</name>
<dbReference type="EMBL" id="CAJVQB010000938">
    <property type="protein sequence ID" value="CAG8514158.1"/>
    <property type="molecule type" value="Genomic_DNA"/>
</dbReference>
<gene>
    <name evidence="1" type="ORF">GMARGA_LOCUS2833</name>
</gene>
<keyword evidence="2" id="KW-1185">Reference proteome</keyword>
<evidence type="ECO:0000313" key="2">
    <source>
        <dbReference type="Proteomes" id="UP000789901"/>
    </source>
</evidence>
<protein>
    <submittedName>
        <fullName evidence="1">26507_t:CDS:1</fullName>
    </submittedName>
</protein>
<dbReference type="Proteomes" id="UP000789901">
    <property type="component" value="Unassembled WGS sequence"/>
</dbReference>
<proteinExistence type="predicted"/>
<reference evidence="1 2" key="1">
    <citation type="submission" date="2021-06" db="EMBL/GenBank/DDBJ databases">
        <authorList>
            <person name="Kallberg Y."/>
            <person name="Tangrot J."/>
            <person name="Rosling A."/>
        </authorList>
    </citation>
    <scope>NUCLEOTIDE SEQUENCE [LARGE SCALE GENOMIC DNA]</scope>
    <source>
        <strain evidence="1 2">120-4 pot B 10/14</strain>
    </source>
</reference>
<sequence length="262" mass="29938">MRTMEGIALIYYYTTVPTTNELVPYKGCSWAEESLRKQKCYIPQAIRSQGTVHVDSTKKVHGDLEDISFVKSRLTDCRELKVKKEPMMIITARLRDAFSEDKEMFEVKSVGSNTGAICFEILTLTQKTGTHTMVKYKIKRVGDLHVLKIQNATWPSTTKITLTTLLVVGTIVPKGSSIRIKTNTALIKQVISEVTQLPSYLRNTLMKQNHAHYYLSLYKAVKKKALHYNIEVQEQLYVDGNNTKKCIVEFKPRDFLLTGWPL</sequence>
<comment type="caution">
    <text evidence="1">The sequence shown here is derived from an EMBL/GenBank/DDBJ whole genome shotgun (WGS) entry which is preliminary data.</text>
</comment>